<feature type="binding site" evidence="4">
    <location>
        <position position="173"/>
    </location>
    <ligand>
        <name>Zn(2+)</name>
        <dbReference type="ChEBI" id="CHEBI:29105"/>
    </ligand>
</feature>
<keyword evidence="7" id="KW-1185">Reference proteome</keyword>
<keyword evidence="2 6" id="KW-0808">Transferase</keyword>
<dbReference type="GO" id="GO:0070403">
    <property type="term" value="F:NAD+ binding"/>
    <property type="evidence" value="ECO:0007669"/>
    <property type="project" value="InterPro"/>
</dbReference>
<keyword evidence="6" id="KW-0012">Acyltransferase</keyword>
<feature type="binding site" evidence="4">
    <location>
        <position position="140"/>
    </location>
    <ligand>
        <name>Zn(2+)</name>
        <dbReference type="ChEBI" id="CHEBI:29105"/>
    </ligand>
</feature>
<dbReference type="InterPro" id="IPR029035">
    <property type="entry name" value="DHS-like_NAD/FAD-binding_dom"/>
</dbReference>
<dbReference type="PANTHER" id="PTHR11085:SF4">
    <property type="entry name" value="NAD-DEPENDENT PROTEIN DEACYLASE"/>
    <property type="match status" value="1"/>
</dbReference>
<evidence type="ECO:0000256" key="1">
    <source>
        <dbReference type="ARBA" id="ARBA00012928"/>
    </source>
</evidence>
<evidence type="ECO:0000256" key="4">
    <source>
        <dbReference type="PROSITE-ProRule" id="PRU00236"/>
    </source>
</evidence>
<keyword evidence="3" id="KW-0520">NAD</keyword>
<dbReference type="GO" id="GO:0046872">
    <property type="term" value="F:metal ion binding"/>
    <property type="evidence" value="ECO:0007669"/>
    <property type="project" value="UniProtKB-KW"/>
</dbReference>
<evidence type="ECO:0000259" key="5">
    <source>
        <dbReference type="PROSITE" id="PS50305"/>
    </source>
</evidence>
<dbReference type="PROSITE" id="PS50305">
    <property type="entry name" value="SIRTUIN"/>
    <property type="match status" value="1"/>
</dbReference>
<dbReference type="RefSeq" id="WP_354694659.1">
    <property type="nucleotide sequence ID" value="NZ_JAZHOG010000004.1"/>
</dbReference>
<protein>
    <recommendedName>
        <fullName evidence="1">protein acetyllysine N-acetyltransferase</fullName>
        <ecNumber evidence="1">2.3.1.286</ecNumber>
    </recommendedName>
</protein>
<dbReference type="InterPro" id="IPR050134">
    <property type="entry name" value="NAD-dep_sirtuin_deacylases"/>
</dbReference>
<dbReference type="AlphaFoldDB" id="A0AAW9RGY9"/>
<name>A0AAW9RGY9_9GAMM</name>
<evidence type="ECO:0000313" key="6">
    <source>
        <dbReference type="EMBL" id="MEJ8567333.1"/>
    </source>
</evidence>
<feature type="active site" description="Proton acceptor" evidence="4">
    <location>
        <position position="128"/>
    </location>
</feature>
<accession>A0AAW9RGY9</accession>
<keyword evidence="4" id="KW-0862">Zinc</keyword>
<dbReference type="InterPro" id="IPR026591">
    <property type="entry name" value="Sirtuin_cat_small_dom_sf"/>
</dbReference>
<dbReference type="EC" id="2.3.1.286" evidence="1"/>
<dbReference type="Pfam" id="PF02146">
    <property type="entry name" value="SIR2"/>
    <property type="match status" value="1"/>
</dbReference>
<reference evidence="6 7" key="1">
    <citation type="submission" date="2024-02" db="EMBL/GenBank/DDBJ databases">
        <title>A novel Wenzhouxiangellaceae bacterium, isolated from coastal sediments.</title>
        <authorList>
            <person name="Du Z.-J."/>
            <person name="Ye Y.-Q."/>
            <person name="Zhang X.-Y."/>
        </authorList>
    </citation>
    <scope>NUCLEOTIDE SEQUENCE [LARGE SCALE GENOMIC DNA]</scope>
    <source>
        <strain evidence="6 7">CH-27</strain>
    </source>
</reference>
<evidence type="ECO:0000313" key="7">
    <source>
        <dbReference type="Proteomes" id="UP001359886"/>
    </source>
</evidence>
<dbReference type="Proteomes" id="UP001359886">
    <property type="component" value="Unassembled WGS sequence"/>
</dbReference>
<feature type="binding site" evidence="4">
    <location>
        <position position="170"/>
    </location>
    <ligand>
        <name>Zn(2+)</name>
        <dbReference type="ChEBI" id="CHEBI:29105"/>
    </ligand>
</feature>
<dbReference type="InterPro" id="IPR026590">
    <property type="entry name" value="Ssirtuin_cat_dom"/>
</dbReference>
<gene>
    <name evidence="6" type="ORF">V3330_06810</name>
</gene>
<dbReference type="GO" id="GO:0017136">
    <property type="term" value="F:histone deacetylase activity, NAD-dependent"/>
    <property type="evidence" value="ECO:0007669"/>
    <property type="project" value="TreeGrafter"/>
</dbReference>
<organism evidence="6 7">
    <name type="scientific">Elongatibacter sediminis</name>
    <dbReference type="NCBI Taxonomy" id="3119006"/>
    <lineage>
        <taxon>Bacteria</taxon>
        <taxon>Pseudomonadati</taxon>
        <taxon>Pseudomonadota</taxon>
        <taxon>Gammaproteobacteria</taxon>
        <taxon>Chromatiales</taxon>
        <taxon>Wenzhouxiangellaceae</taxon>
        <taxon>Elongatibacter</taxon>
    </lineage>
</organism>
<feature type="domain" description="Deacetylase sirtuin-type" evidence="5">
    <location>
        <begin position="1"/>
        <end position="282"/>
    </location>
</feature>
<dbReference type="PANTHER" id="PTHR11085">
    <property type="entry name" value="NAD-DEPENDENT PROTEIN DEACYLASE SIRTUIN-5, MITOCHONDRIAL-RELATED"/>
    <property type="match status" value="1"/>
</dbReference>
<keyword evidence="4" id="KW-0479">Metal-binding</keyword>
<feature type="binding site" evidence="4">
    <location>
        <position position="136"/>
    </location>
    <ligand>
        <name>Zn(2+)</name>
        <dbReference type="ChEBI" id="CHEBI:29105"/>
    </ligand>
</feature>
<dbReference type="Gene3D" id="3.40.50.1220">
    <property type="entry name" value="TPP-binding domain"/>
    <property type="match status" value="1"/>
</dbReference>
<sequence length="289" mass="32103">MTERAPTPESLNLPPDWRIAVLTGAGISAESGIPTYRGKDGLWTTGSRDYRPQDLATLRAFQAMPRDIWHWYFYRRCGCLKARPNAGHAALADLARRLGPDRFTLVTQNVDGLHLRSGIDPDAMIEIHGSLHRMRCTLPCGPEHFPLGDDQVLADRTEPLTDDAWSRLKCPRCGAMARPHVLWFDECYDENLYRSETALDRVANAHLLLVVGTSGATTLPLMMVRTALRRNLAVIEVNPEASAFTPAVRAHDRGVWLEENASTCLPRLAQALAPVAEKRPATPSRAVRP</sequence>
<dbReference type="InterPro" id="IPR003000">
    <property type="entry name" value="Sirtuin"/>
</dbReference>
<evidence type="ECO:0000256" key="3">
    <source>
        <dbReference type="ARBA" id="ARBA00023027"/>
    </source>
</evidence>
<dbReference type="EMBL" id="JAZHOG010000004">
    <property type="protein sequence ID" value="MEJ8567333.1"/>
    <property type="molecule type" value="Genomic_DNA"/>
</dbReference>
<dbReference type="Gene3D" id="3.30.1600.10">
    <property type="entry name" value="SIR2/SIRT2 'Small Domain"/>
    <property type="match status" value="1"/>
</dbReference>
<proteinExistence type="predicted"/>
<comment type="caution">
    <text evidence="6">The sequence shown here is derived from an EMBL/GenBank/DDBJ whole genome shotgun (WGS) entry which is preliminary data.</text>
</comment>
<evidence type="ECO:0000256" key="2">
    <source>
        <dbReference type="ARBA" id="ARBA00022679"/>
    </source>
</evidence>
<dbReference type="SUPFAM" id="SSF52467">
    <property type="entry name" value="DHS-like NAD/FAD-binding domain"/>
    <property type="match status" value="1"/>
</dbReference>